<name>A0A0C2Z5B0_9AGAM</name>
<reference evidence="2" key="2">
    <citation type="submission" date="2015-01" db="EMBL/GenBank/DDBJ databases">
        <title>Evolutionary Origins and Diversification of the Mycorrhizal Mutualists.</title>
        <authorList>
            <consortium name="DOE Joint Genome Institute"/>
            <consortium name="Mycorrhizal Genomics Consortium"/>
            <person name="Kohler A."/>
            <person name="Kuo A."/>
            <person name="Nagy L.G."/>
            <person name="Floudas D."/>
            <person name="Copeland A."/>
            <person name="Barry K.W."/>
            <person name="Cichocki N."/>
            <person name="Veneault-Fourrey C."/>
            <person name="LaButti K."/>
            <person name="Lindquist E.A."/>
            <person name="Lipzen A."/>
            <person name="Lundell T."/>
            <person name="Morin E."/>
            <person name="Murat C."/>
            <person name="Riley R."/>
            <person name="Ohm R."/>
            <person name="Sun H."/>
            <person name="Tunlid A."/>
            <person name="Henrissat B."/>
            <person name="Grigoriev I.V."/>
            <person name="Hibbett D.S."/>
            <person name="Martin F."/>
        </authorList>
    </citation>
    <scope>NUCLEOTIDE SEQUENCE [LARGE SCALE GENOMIC DNA]</scope>
    <source>
        <strain evidence="2">Foug A</strain>
    </source>
</reference>
<sequence>MFECFHINMAKEGWQASNFRNEVLQMTKWLTRQEKVTMFENYLHCYTNENNLEAKEDLGSLPAKSGIVRAKPERGGGRFDVVAVANTSLARATSLEGIKIGRLRLIFKLPSKTTLFTLAPPNWPSGPLAYVEWYDVSSVPGQHHHMYSVSKPNISQSQTPKGAIIPLNTICQTCQLIPLVSSGRQRSNSWTSKNVLDECSTFLLNNWASKYAYQTIW</sequence>
<organism evidence="1 2">
    <name type="scientific">Scleroderma citrinum Foug A</name>
    <dbReference type="NCBI Taxonomy" id="1036808"/>
    <lineage>
        <taxon>Eukaryota</taxon>
        <taxon>Fungi</taxon>
        <taxon>Dikarya</taxon>
        <taxon>Basidiomycota</taxon>
        <taxon>Agaricomycotina</taxon>
        <taxon>Agaricomycetes</taxon>
        <taxon>Agaricomycetidae</taxon>
        <taxon>Boletales</taxon>
        <taxon>Sclerodermatineae</taxon>
        <taxon>Sclerodermataceae</taxon>
        <taxon>Scleroderma</taxon>
    </lineage>
</organism>
<dbReference type="InParanoid" id="A0A0C2Z5B0"/>
<protein>
    <submittedName>
        <fullName evidence="1">Uncharacterized protein</fullName>
    </submittedName>
</protein>
<evidence type="ECO:0000313" key="2">
    <source>
        <dbReference type="Proteomes" id="UP000053989"/>
    </source>
</evidence>
<dbReference type="HOGENOM" id="CLU_006344_0_0_1"/>
<reference evidence="1 2" key="1">
    <citation type="submission" date="2014-04" db="EMBL/GenBank/DDBJ databases">
        <authorList>
            <consortium name="DOE Joint Genome Institute"/>
            <person name="Kuo A."/>
            <person name="Kohler A."/>
            <person name="Nagy L.G."/>
            <person name="Floudas D."/>
            <person name="Copeland A."/>
            <person name="Barry K.W."/>
            <person name="Cichocki N."/>
            <person name="Veneault-Fourrey C."/>
            <person name="LaButti K."/>
            <person name="Lindquist E.A."/>
            <person name="Lipzen A."/>
            <person name="Lundell T."/>
            <person name="Morin E."/>
            <person name="Murat C."/>
            <person name="Sun H."/>
            <person name="Tunlid A."/>
            <person name="Henrissat B."/>
            <person name="Grigoriev I.V."/>
            <person name="Hibbett D.S."/>
            <person name="Martin F."/>
            <person name="Nordberg H.P."/>
            <person name="Cantor M.N."/>
            <person name="Hua S.X."/>
        </authorList>
    </citation>
    <scope>NUCLEOTIDE SEQUENCE [LARGE SCALE GENOMIC DNA]</scope>
    <source>
        <strain evidence="1 2">Foug A</strain>
    </source>
</reference>
<dbReference type="Proteomes" id="UP000053989">
    <property type="component" value="Unassembled WGS sequence"/>
</dbReference>
<dbReference type="AlphaFoldDB" id="A0A0C2Z5B0"/>
<dbReference type="EMBL" id="KN822105">
    <property type="protein sequence ID" value="KIM57123.1"/>
    <property type="molecule type" value="Genomic_DNA"/>
</dbReference>
<dbReference type="OrthoDB" id="3244185at2759"/>
<keyword evidence="2" id="KW-1185">Reference proteome</keyword>
<evidence type="ECO:0000313" key="1">
    <source>
        <dbReference type="EMBL" id="KIM57123.1"/>
    </source>
</evidence>
<proteinExistence type="predicted"/>
<accession>A0A0C2Z5B0</accession>
<gene>
    <name evidence="1" type="ORF">SCLCIDRAFT_131144</name>
</gene>